<dbReference type="GO" id="GO:0016491">
    <property type="term" value="F:oxidoreductase activity"/>
    <property type="evidence" value="ECO:0007669"/>
    <property type="project" value="UniProtKB-KW"/>
</dbReference>
<accession>A0A1N7S429</accession>
<dbReference type="InterPro" id="IPR016162">
    <property type="entry name" value="Ald_DH_N"/>
</dbReference>
<dbReference type="AlphaFoldDB" id="A0A1N7S429"/>
<gene>
    <name evidence="3" type="ORF">BN2476_300172</name>
</gene>
<organism evidence="3 4">
    <name type="scientific">Paraburkholderia piptadeniae</name>
    <dbReference type="NCBI Taxonomy" id="1701573"/>
    <lineage>
        <taxon>Bacteria</taxon>
        <taxon>Pseudomonadati</taxon>
        <taxon>Pseudomonadota</taxon>
        <taxon>Betaproteobacteria</taxon>
        <taxon>Burkholderiales</taxon>
        <taxon>Burkholderiaceae</taxon>
        <taxon>Paraburkholderia</taxon>
    </lineage>
</organism>
<proteinExistence type="predicted"/>
<protein>
    <recommendedName>
        <fullName evidence="2">Aldehyde dehydrogenase domain-containing protein</fullName>
    </recommendedName>
</protein>
<dbReference type="Proteomes" id="UP000195569">
    <property type="component" value="Unassembled WGS sequence"/>
</dbReference>
<dbReference type="InterPro" id="IPR015590">
    <property type="entry name" value="Aldehyde_DH_dom"/>
</dbReference>
<comment type="caution">
    <text evidence="3">The sequence shown here is derived from an EMBL/GenBank/DDBJ whole genome shotgun (WGS) entry which is preliminary data.</text>
</comment>
<evidence type="ECO:0000256" key="1">
    <source>
        <dbReference type="ARBA" id="ARBA00023002"/>
    </source>
</evidence>
<evidence type="ECO:0000313" key="4">
    <source>
        <dbReference type="Proteomes" id="UP000195569"/>
    </source>
</evidence>
<dbReference type="PANTHER" id="PTHR11699">
    <property type="entry name" value="ALDEHYDE DEHYDROGENASE-RELATED"/>
    <property type="match status" value="1"/>
</dbReference>
<feature type="domain" description="Aldehyde dehydrogenase" evidence="2">
    <location>
        <begin position="84"/>
        <end position="183"/>
    </location>
</feature>
<dbReference type="EMBL" id="CYGY02000030">
    <property type="protein sequence ID" value="SIT41742.1"/>
    <property type="molecule type" value="Genomic_DNA"/>
</dbReference>
<name>A0A1N7S429_9BURK</name>
<reference evidence="3" key="1">
    <citation type="submission" date="2016-12" db="EMBL/GenBank/DDBJ databases">
        <authorList>
            <person name="Moulin L."/>
        </authorList>
    </citation>
    <scope>NUCLEOTIDE SEQUENCE [LARGE SCALE GENOMIC DNA]</scope>
    <source>
        <strain evidence="3">STM 7183</strain>
    </source>
</reference>
<dbReference type="SUPFAM" id="SSF53720">
    <property type="entry name" value="ALDH-like"/>
    <property type="match status" value="1"/>
</dbReference>
<evidence type="ECO:0000313" key="3">
    <source>
        <dbReference type="EMBL" id="SIT41742.1"/>
    </source>
</evidence>
<dbReference type="InterPro" id="IPR016161">
    <property type="entry name" value="Ald_DH/histidinol_DH"/>
</dbReference>
<dbReference type="Pfam" id="PF00171">
    <property type="entry name" value="Aldedh"/>
    <property type="match status" value="1"/>
</dbReference>
<keyword evidence="1" id="KW-0560">Oxidoreductase</keyword>
<keyword evidence="4" id="KW-1185">Reference proteome</keyword>
<sequence>MIQPATSRPTATLALPERSQATFSRALHPVAYRPQTHPECVSRRGLCHSTNHRLHHHFPQVRLRGSVQLSGISFRLHTRLTHYALFGAPVSNAAVIAARRAFEASSWAHLSPHARTRTLLRIADKIELHAGELAAIETLDNGMPLWFSTAIANAASDIFRYYAGWCSKINGTTEPSDSRLSFTHCANQLACARRSSRGMRRS</sequence>
<evidence type="ECO:0000259" key="2">
    <source>
        <dbReference type="Pfam" id="PF00171"/>
    </source>
</evidence>
<dbReference type="Gene3D" id="3.40.605.10">
    <property type="entry name" value="Aldehyde Dehydrogenase, Chain A, domain 1"/>
    <property type="match status" value="1"/>
</dbReference>